<proteinExistence type="predicted"/>
<dbReference type="GeneTree" id="ENSGT00940000163723"/>
<dbReference type="Ensembl" id="ENSAOCT00000080962.1">
    <property type="protein sequence ID" value="ENSAOCP00000050629.1"/>
    <property type="gene ID" value="ENSAOCG00000000306.2"/>
</dbReference>
<keyword evidence="3" id="KW-0812">Transmembrane</keyword>
<dbReference type="PANTHER" id="PTHR14002:SF59">
    <property type="entry name" value="CUB AND ZONA PELLUCIDA-LIKE DOMAIN-CONTAINING PROTEIN 1-RELATED"/>
    <property type="match status" value="1"/>
</dbReference>
<dbReference type="Pfam" id="PF23344">
    <property type="entry name" value="ZP-N"/>
    <property type="match status" value="1"/>
</dbReference>
<dbReference type="Gene3D" id="2.60.40.4100">
    <property type="entry name" value="Zona pellucida, ZP-C domain"/>
    <property type="match status" value="1"/>
</dbReference>
<accession>A0AAQ5YCR9</accession>
<reference evidence="6 7" key="1">
    <citation type="submission" date="2022-01" db="EMBL/GenBank/DDBJ databases">
        <title>A chromosome-scale genome assembly of the false clownfish, Amphiprion ocellaris.</title>
        <authorList>
            <person name="Ryu T."/>
        </authorList>
    </citation>
    <scope>NUCLEOTIDE SEQUENCE [LARGE SCALE GENOMIC DNA]</scope>
</reference>
<evidence type="ECO:0000256" key="2">
    <source>
        <dbReference type="ARBA" id="ARBA00023157"/>
    </source>
</evidence>
<evidence type="ECO:0000313" key="6">
    <source>
        <dbReference type="Ensembl" id="ENSAOCP00000050629.1"/>
    </source>
</evidence>
<dbReference type="SMART" id="SM00241">
    <property type="entry name" value="ZP"/>
    <property type="match status" value="1"/>
</dbReference>
<dbReference type="Proteomes" id="UP001501940">
    <property type="component" value="Chromosome 1"/>
</dbReference>
<dbReference type="InterPro" id="IPR055355">
    <property type="entry name" value="ZP-C"/>
</dbReference>
<sequence>MEAGVVFLLLLASLGVALTDTFHGDSISFMPPKRNSDGTYKVTFFHRQNSKGNCKNESTFTCDDGVCTTFSKSSVLPTDKEVATNPRWCQSEGRTTATVSTNKNSLTLRLTTTMHGKIPQSWRRSGCCWEPNVQGVGVSWTSFAELDLGTRSDTRSINSCPVTTTVSSLRVPQNCFSKIRLLAYDPDRDKVRCRYALNATQVPGITLDETACTLTKTGNITTGVHLFVLTMEDVTTKNITVTYADKTTTYREESNTRLPPLCKVKVQFSVEVTDSIPNCEMGHVQPTFLSRTPSHGDVLHATVGQTFQLYAQAQAAHSTIQDFQVSGPHNMTKAFKDDQFGKAEVTLSWMPQQSDLNRFVPVCFTAETKKTQSEMRCVVVMVTQSSITQVRAKVQCEPNKMTVVLEKASIPDIDENFLQLRDPSCSLTSNSTHITGVMSFTTCGTKLEEKGDFIVFKNEINSFVLPSEVIVRRKTVKIDFSCQFPKAIEISSYYSVRNSDYIFTESSFGSFGYTFEIFRDGNFTKKVEASAYPVEVKLLQTIYMGIEATSELPNVTVFVESCKATPDDNPDNALSYDLIKNGCIRDETLKVAESPQTEFRFQVQAFKFTGNYDQVYVTCSVILCEPGSQFSRCAQGCLKDPSRRRRRRGLSKETVGHYITQGPLQFVGQPVPKAAEEGLNVVMQNDDVPATVISPPAAPDTKSSKGSWEFKRMLSSNVTAVVLGSAFLVSVMLLAVVIHRYSRKTRVEDTKALIASDYEN</sequence>
<organism evidence="6 7">
    <name type="scientific">Amphiprion ocellaris</name>
    <name type="common">Clown anemonefish</name>
    <dbReference type="NCBI Taxonomy" id="80972"/>
    <lineage>
        <taxon>Eukaryota</taxon>
        <taxon>Metazoa</taxon>
        <taxon>Chordata</taxon>
        <taxon>Craniata</taxon>
        <taxon>Vertebrata</taxon>
        <taxon>Euteleostomi</taxon>
        <taxon>Actinopterygii</taxon>
        <taxon>Neopterygii</taxon>
        <taxon>Teleostei</taxon>
        <taxon>Neoteleostei</taxon>
        <taxon>Acanthomorphata</taxon>
        <taxon>Ovalentaria</taxon>
        <taxon>Pomacentridae</taxon>
        <taxon>Amphiprion</taxon>
    </lineage>
</organism>
<feature type="transmembrane region" description="Helical" evidence="3">
    <location>
        <begin position="718"/>
        <end position="738"/>
    </location>
</feature>
<feature type="domain" description="ZP" evidence="5">
    <location>
        <begin position="395"/>
        <end position="640"/>
    </location>
</feature>
<evidence type="ECO:0000256" key="1">
    <source>
        <dbReference type="ARBA" id="ARBA00022729"/>
    </source>
</evidence>
<name>A0AAQ5YCR9_AMPOC</name>
<evidence type="ECO:0000256" key="3">
    <source>
        <dbReference type="SAM" id="Phobius"/>
    </source>
</evidence>
<evidence type="ECO:0000259" key="5">
    <source>
        <dbReference type="PROSITE" id="PS51034"/>
    </source>
</evidence>
<keyword evidence="2" id="KW-1015">Disulfide bond</keyword>
<dbReference type="Pfam" id="PF00100">
    <property type="entry name" value="Zona_pellucida"/>
    <property type="match status" value="1"/>
</dbReference>
<reference evidence="6" key="2">
    <citation type="submission" date="2025-08" db="UniProtKB">
        <authorList>
            <consortium name="Ensembl"/>
        </authorList>
    </citation>
    <scope>IDENTIFICATION</scope>
</reference>
<dbReference type="InterPro" id="IPR042235">
    <property type="entry name" value="ZP-C_dom"/>
</dbReference>
<protein>
    <recommendedName>
        <fullName evidence="5">ZP domain-containing protein</fullName>
    </recommendedName>
</protein>
<keyword evidence="3" id="KW-1133">Transmembrane helix</keyword>
<evidence type="ECO:0000256" key="4">
    <source>
        <dbReference type="SAM" id="SignalP"/>
    </source>
</evidence>
<feature type="chain" id="PRO_5043983554" description="ZP domain-containing protein" evidence="4">
    <location>
        <begin position="20"/>
        <end position="760"/>
    </location>
</feature>
<keyword evidence="3" id="KW-0472">Membrane</keyword>
<keyword evidence="1 4" id="KW-0732">Signal</keyword>
<dbReference type="InterPro" id="IPR055356">
    <property type="entry name" value="ZP-N"/>
</dbReference>
<dbReference type="PROSITE" id="PS51034">
    <property type="entry name" value="ZP_2"/>
    <property type="match status" value="1"/>
</dbReference>
<dbReference type="PANTHER" id="PTHR14002">
    <property type="entry name" value="ENDOGLIN/TGF-BETA RECEPTOR TYPE III"/>
    <property type="match status" value="1"/>
</dbReference>
<evidence type="ECO:0000313" key="7">
    <source>
        <dbReference type="Proteomes" id="UP001501940"/>
    </source>
</evidence>
<keyword evidence="7" id="KW-1185">Reference proteome</keyword>
<dbReference type="AlphaFoldDB" id="A0AAQ5YCR9"/>
<feature type="signal peptide" evidence="4">
    <location>
        <begin position="1"/>
        <end position="19"/>
    </location>
</feature>
<dbReference type="InterPro" id="IPR001507">
    <property type="entry name" value="ZP_dom"/>
</dbReference>
<dbReference type="Gene3D" id="2.60.40.3210">
    <property type="entry name" value="Zona pellucida, ZP-N domain"/>
    <property type="match status" value="1"/>
</dbReference>
<reference evidence="6" key="3">
    <citation type="submission" date="2025-09" db="UniProtKB">
        <authorList>
            <consortium name="Ensembl"/>
        </authorList>
    </citation>
    <scope>IDENTIFICATION</scope>
</reference>